<dbReference type="EMBL" id="BKCJ011862578">
    <property type="protein sequence ID" value="GFD59239.1"/>
    <property type="molecule type" value="Genomic_DNA"/>
</dbReference>
<protein>
    <submittedName>
        <fullName evidence="1">Uncharacterized protein</fullName>
    </submittedName>
</protein>
<name>A0A699XHK6_TANCI</name>
<reference evidence="1" key="1">
    <citation type="journal article" date="2019" name="Sci. Rep.">
        <title>Draft genome of Tanacetum cinerariifolium, the natural source of mosquito coil.</title>
        <authorList>
            <person name="Yamashiro T."/>
            <person name="Shiraishi A."/>
            <person name="Satake H."/>
            <person name="Nakayama K."/>
        </authorList>
    </citation>
    <scope>NUCLEOTIDE SEQUENCE</scope>
</reference>
<evidence type="ECO:0000313" key="1">
    <source>
        <dbReference type="EMBL" id="GFD59239.1"/>
    </source>
</evidence>
<accession>A0A699XHK6</accession>
<proteinExistence type="predicted"/>
<feature type="non-terminal residue" evidence="1">
    <location>
        <position position="1"/>
    </location>
</feature>
<gene>
    <name evidence="1" type="ORF">Tci_931208</name>
</gene>
<dbReference type="AlphaFoldDB" id="A0A699XHK6"/>
<feature type="non-terminal residue" evidence="1">
    <location>
        <position position="82"/>
    </location>
</feature>
<sequence>YGAAGGVAGGRGPVPARAAIGLCRKPAGAVCGELRGRHGLRAAAPVRPVCEPRSGAAAAGAAHVTAGFAALSAPRLRPGARY</sequence>
<organism evidence="1">
    <name type="scientific">Tanacetum cinerariifolium</name>
    <name type="common">Dalmatian daisy</name>
    <name type="synonym">Chrysanthemum cinerariifolium</name>
    <dbReference type="NCBI Taxonomy" id="118510"/>
    <lineage>
        <taxon>Eukaryota</taxon>
        <taxon>Viridiplantae</taxon>
        <taxon>Streptophyta</taxon>
        <taxon>Embryophyta</taxon>
        <taxon>Tracheophyta</taxon>
        <taxon>Spermatophyta</taxon>
        <taxon>Magnoliopsida</taxon>
        <taxon>eudicotyledons</taxon>
        <taxon>Gunneridae</taxon>
        <taxon>Pentapetalae</taxon>
        <taxon>asterids</taxon>
        <taxon>campanulids</taxon>
        <taxon>Asterales</taxon>
        <taxon>Asteraceae</taxon>
        <taxon>Asteroideae</taxon>
        <taxon>Anthemideae</taxon>
        <taxon>Anthemidinae</taxon>
        <taxon>Tanacetum</taxon>
    </lineage>
</organism>
<comment type="caution">
    <text evidence="1">The sequence shown here is derived from an EMBL/GenBank/DDBJ whole genome shotgun (WGS) entry which is preliminary data.</text>
</comment>